<feature type="signal peptide" evidence="1">
    <location>
        <begin position="1"/>
        <end position="18"/>
    </location>
</feature>
<evidence type="ECO:0000313" key="2">
    <source>
        <dbReference type="EMBL" id="SMX40878.1"/>
    </source>
</evidence>
<evidence type="ECO:0000313" key="3">
    <source>
        <dbReference type="Proteomes" id="UP000207598"/>
    </source>
</evidence>
<dbReference type="AlphaFoldDB" id="A0A238KDF2"/>
<sequence length="212" mass="23979">MLLCRTVLICLVPVLAMAESQQQEASGKFRIEGSTLFYDGEAARDPKNTEIESEDVDELLALLRVNDGITELWLNSVGGGVWAGQEMARLVMDFELDTRVTGECSSSCVTVFLAGARRTLERGGKLGFHQRSWSAEAMRTYYDSWRQDEGWETPFDFASWVYEDTQSEIHKEMTYMISRGVDPAFAIETKRMRSTIWFPSRAELLAAGVLHE</sequence>
<keyword evidence="1" id="KW-0732">Signal</keyword>
<dbReference type="InterPro" id="IPR029045">
    <property type="entry name" value="ClpP/crotonase-like_dom_sf"/>
</dbReference>
<keyword evidence="3" id="KW-1185">Reference proteome</keyword>
<name>A0A238KDF2_9RHOB</name>
<dbReference type="RefSeq" id="WP_245853367.1">
    <property type="nucleotide sequence ID" value="NZ_FXYF01000005.1"/>
</dbReference>
<evidence type="ECO:0008006" key="4">
    <source>
        <dbReference type="Google" id="ProtNLM"/>
    </source>
</evidence>
<organism evidence="2 3">
    <name type="scientific">Maliponia aquimaris</name>
    <dbReference type="NCBI Taxonomy" id="1673631"/>
    <lineage>
        <taxon>Bacteria</taxon>
        <taxon>Pseudomonadati</taxon>
        <taxon>Pseudomonadota</taxon>
        <taxon>Alphaproteobacteria</taxon>
        <taxon>Rhodobacterales</taxon>
        <taxon>Paracoccaceae</taxon>
        <taxon>Maliponia</taxon>
    </lineage>
</organism>
<protein>
    <recommendedName>
        <fullName evidence="4">Clp protease</fullName>
    </recommendedName>
</protein>
<gene>
    <name evidence="2" type="ORF">MAA8898_02283</name>
</gene>
<proteinExistence type="predicted"/>
<accession>A0A238KDF2</accession>
<feature type="chain" id="PRO_5012760012" description="Clp protease" evidence="1">
    <location>
        <begin position="19"/>
        <end position="212"/>
    </location>
</feature>
<dbReference type="Proteomes" id="UP000207598">
    <property type="component" value="Unassembled WGS sequence"/>
</dbReference>
<dbReference type="SUPFAM" id="SSF52096">
    <property type="entry name" value="ClpP/crotonase"/>
    <property type="match status" value="1"/>
</dbReference>
<dbReference type="Gene3D" id="3.90.226.10">
    <property type="entry name" value="2-enoyl-CoA Hydratase, Chain A, domain 1"/>
    <property type="match status" value="1"/>
</dbReference>
<reference evidence="2 3" key="1">
    <citation type="submission" date="2017-05" db="EMBL/GenBank/DDBJ databases">
        <authorList>
            <person name="Song R."/>
            <person name="Chenine A.L."/>
            <person name="Ruprecht R.M."/>
        </authorList>
    </citation>
    <scope>NUCLEOTIDE SEQUENCE [LARGE SCALE GENOMIC DNA]</scope>
    <source>
        <strain evidence="2 3">CECT 8898</strain>
    </source>
</reference>
<dbReference type="EMBL" id="FXYF01000005">
    <property type="protein sequence ID" value="SMX40878.1"/>
    <property type="molecule type" value="Genomic_DNA"/>
</dbReference>
<evidence type="ECO:0000256" key="1">
    <source>
        <dbReference type="SAM" id="SignalP"/>
    </source>
</evidence>